<dbReference type="Gene3D" id="3.90.20.10">
    <property type="match status" value="1"/>
</dbReference>
<protein>
    <submittedName>
        <fullName evidence="3">Uncharacterized protein</fullName>
    </submittedName>
</protein>
<feature type="compositionally biased region" description="Acidic residues" evidence="2">
    <location>
        <begin position="418"/>
        <end position="428"/>
    </location>
</feature>
<gene>
    <name evidence="3" type="ORF">C8F04DRAFT_1303084</name>
</gene>
<evidence type="ECO:0000256" key="2">
    <source>
        <dbReference type="SAM" id="MobiDB-lite"/>
    </source>
</evidence>
<feature type="coiled-coil region" evidence="1">
    <location>
        <begin position="1501"/>
        <end position="1535"/>
    </location>
</feature>
<comment type="caution">
    <text evidence="3">The sequence shown here is derived from an EMBL/GenBank/DDBJ whole genome shotgun (WGS) entry which is preliminary data.</text>
</comment>
<dbReference type="Proteomes" id="UP001218188">
    <property type="component" value="Unassembled WGS sequence"/>
</dbReference>
<reference evidence="3" key="1">
    <citation type="submission" date="2023-03" db="EMBL/GenBank/DDBJ databases">
        <title>Massive genome expansion in bonnet fungi (Mycena s.s.) driven by repeated elements and novel gene families across ecological guilds.</title>
        <authorList>
            <consortium name="Lawrence Berkeley National Laboratory"/>
            <person name="Harder C.B."/>
            <person name="Miyauchi S."/>
            <person name="Viragh M."/>
            <person name="Kuo A."/>
            <person name="Thoen E."/>
            <person name="Andreopoulos B."/>
            <person name="Lu D."/>
            <person name="Skrede I."/>
            <person name="Drula E."/>
            <person name="Henrissat B."/>
            <person name="Morin E."/>
            <person name="Kohler A."/>
            <person name="Barry K."/>
            <person name="LaButti K."/>
            <person name="Morin E."/>
            <person name="Salamov A."/>
            <person name="Lipzen A."/>
            <person name="Mereny Z."/>
            <person name="Hegedus B."/>
            <person name="Baldrian P."/>
            <person name="Stursova M."/>
            <person name="Weitz H."/>
            <person name="Taylor A."/>
            <person name="Grigoriev I.V."/>
            <person name="Nagy L.G."/>
            <person name="Martin F."/>
            <person name="Kauserud H."/>
        </authorList>
    </citation>
    <scope>NUCLEOTIDE SEQUENCE</scope>
    <source>
        <strain evidence="3">CBHHK200</strain>
    </source>
</reference>
<keyword evidence="1" id="KW-0175">Coiled coil</keyword>
<evidence type="ECO:0000313" key="3">
    <source>
        <dbReference type="EMBL" id="KAJ7024153.1"/>
    </source>
</evidence>
<evidence type="ECO:0000313" key="4">
    <source>
        <dbReference type="Proteomes" id="UP001218188"/>
    </source>
</evidence>
<keyword evidence="4" id="KW-1185">Reference proteome</keyword>
<sequence length="1548" mass="176029">MEHEDGGISDREKELDEITDTTTLVVNEASSSDGLFGIGKSVAKSVAADPGVRSAAKAVGKAIVEGIPGFMRVLEAVTDVHPFLKAVYLPFKQIYYQETQRRDNDQRRTELFATLRDAILVLSELEHVSQNDTRTTPKGEPMLDRLTSICKELENNIKDCYNVVDAQKKRSIAIKFLKASSWNEKLVSYAALFKIRREELQFAFSIKTVITMDEMSSNIKEIKETMMRMFATMLSPQEKAIELWLKQNGGEKAVLASDQKCAEMVRYEAKLTASSSQTVPSKVKMSEEDAKKGETRAIVNLKKEYREDIQFIIKENLESFSKGFQRDLDNLGKDLGNKIIHQGDRVIRHLNRGPHSRIKDKMIFHVWKDQGWKGSAKTRSLVLAIRDYFVERVEHEHNTLVTTEREFSTRPISPAPKEEDEDDEDDPAADLSIPLPDNWAMGYLQVRRLHYLQQAMDPDCSGFTTVSEINAFTYARPAEWSLPRWISYWAIGWQISATKYCIQIEELYSQIFLLQKKIAIQIPGNKKYVNDYIDSTWRYVTVLTSSIDRYDSPSLALEEQFKYYVQSQEKDIKEGLETIQYKIDNADTITSILHGKQIEQSVLVLLTLLLRRHLAKIYLCLKMEINERELDDASNAVGIVINIRVELKQAFEWYSCGLFKNYREWDDVTNTKYFQTSDMSVWTSGNAIRELDPADLSGILTYTEKPASKELEGPLSQGIPTVPSSPIVPAGYTADETSTLTSTSVELAEAASNHEVSPTPLDSSAEIGGTWYGWHWTETEKPFGLMMRLNLTCEAGGANSDPTILSGGGITSGGWPWELSGTMTRADQLLGTPKVDFERSYDDDEARVHYLGTFLENREVITGTFERKEAATFEKEETIIKGWFLFKKVPMSVVLCSRPLVAELSIPELWSFAYHAVVNNLRRKKLTVPYLCERMVMIRRTVELITRETDDAEDMELSRLVKDFSVEEISELHNLYAAPWSFLHELISVQGFFKNLYSEKKPTPNSSGIWHGWHWTETRKPLSPMETFTLECGDLDPRFYTTISGNGVAFNNKSWTLGGLIRERRAGLTVGFTRYFTDDGGWTNYEGVFDAEREIITGTFENATDKGWFLLKKVAVSAIMCSRPLEVAALAPKDLRSFACQAVVDGIRRKKLTPLYLYNRMIHMRRIMELIWKHVLNDAEVQEYSNLIKPFSAEEISEVWKLYLWYYRVDVQHPTYTCDVCADNIRRTRVVCLECSSAEKAEDSVDFCAKLTCLVSSSFPKRKDVTHLPSHLMMKIRDYFLLKDYFLFKQQATQALESARALYKDPVEDHNSPTALIISADAAPKGSAADTPTPAGQQQLVVSDNAAPPLEITITPATDANAPNIDKPDPANVSQTTDIPDTALSCTICTKRVTAPYTNIIFPVNDADPLDTWVCESCDKTIDDMLPWDFFKRYQAQIRTAEKHNVLHRLVRVVGTSSSEVKDGVAVKKDSSALPMQWERMQRGMEVLITERLDKRLGEVESRAEARFKEVESRFEQMESRLEQMDSRMTTALERILNILTTQPAEIK</sequence>
<feature type="coiled-coil region" evidence="1">
    <location>
        <begin position="143"/>
        <end position="170"/>
    </location>
</feature>
<proteinExistence type="predicted"/>
<organism evidence="3 4">
    <name type="scientific">Mycena alexandri</name>
    <dbReference type="NCBI Taxonomy" id="1745969"/>
    <lineage>
        <taxon>Eukaryota</taxon>
        <taxon>Fungi</taxon>
        <taxon>Dikarya</taxon>
        <taxon>Basidiomycota</taxon>
        <taxon>Agaricomycotina</taxon>
        <taxon>Agaricomycetes</taxon>
        <taxon>Agaricomycetidae</taxon>
        <taxon>Agaricales</taxon>
        <taxon>Marasmiineae</taxon>
        <taxon>Mycenaceae</taxon>
        <taxon>Mycena</taxon>
    </lineage>
</organism>
<name>A0AAD6SBY3_9AGAR</name>
<accession>A0AAD6SBY3</accession>
<feature type="region of interest" description="Disordered" evidence="2">
    <location>
        <begin position="400"/>
        <end position="430"/>
    </location>
</feature>
<evidence type="ECO:0000256" key="1">
    <source>
        <dbReference type="SAM" id="Coils"/>
    </source>
</evidence>
<dbReference type="EMBL" id="JARJCM010000174">
    <property type="protein sequence ID" value="KAJ7024153.1"/>
    <property type="molecule type" value="Genomic_DNA"/>
</dbReference>